<evidence type="ECO:0000256" key="7">
    <source>
        <dbReference type="ARBA" id="ARBA00023537"/>
    </source>
</evidence>
<organism evidence="8 9">
    <name type="scientific">Lupinus albus</name>
    <name type="common">White lupine</name>
    <name type="synonym">Lupinus termis</name>
    <dbReference type="NCBI Taxonomy" id="3870"/>
    <lineage>
        <taxon>Eukaryota</taxon>
        <taxon>Viridiplantae</taxon>
        <taxon>Streptophyta</taxon>
        <taxon>Embryophyta</taxon>
        <taxon>Tracheophyta</taxon>
        <taxon>Spermatophyta</taxon>
        <taxon>Magnoliopsida</taxon>
        <taxon>eudicotyledons</taxon>
        <taxon>Gunneridae</taxon>
        <taxon>Pentapetalae</taxon>
        <taxon>rosids</taxon>
        <taxon>fabids</taxon>
        <taxon>Fabales</taxon>
        <taxon>Fabaceae</taxon>
        <taxon>Papilionoideae</taxon>
        <taxon>50 kb inversion clade</taxon>
        <taxon>genistoids sensu lato</taxon>
        <taxon>core genistoids</taxon>
        <taxon>Genisteae</taxon>
        <taxon>Lupinus</taxon>
    </lineage>
</organism>
<evidence type="ECO:0000256" key="2">
    <source>
        <dbReference type="ARBA" id="ARBA00004496"/>
    </source>
</evidence>
<accession>A0A6A4R3D9</accession>
<comment type="catalytic activity">
    <reaction evidence="7">
        <text>L-phenylalanine = (E)-cinnamate + NH4(+)</text>
        <dbReference type="Rhea" id="RHEA:21384"/>
        <dbReference type="ChEBI" id="CHEBI:15669"/>
        <dbReference type="ChEBI" id="CHEBI:28938"/>
        <dbReference type="ChEBI" id="CHEBI:58095"/>
        <dbReference type="EC" id="4.3.1.24"/>
    </reaction>
</comment>
<comment type="similarity">
    <text evidence="3">Belongs to the PAL/histidase family.</text>
</comment>
<comment type="subcellular location">
    <subcellularLocation>
        <location evidence="2">Cytoplasm</location>
    </subcellularLocation>
</comment>
<name>A0A6A4R3D9_LUPAL</name>
<evidence type="ECO:0000256" key="3">
    <source>
        <dbReference type="ARBA" id="ARBA00007238"/>
    </source>
</evidence>
<comment type="subunit">
    <text evidence="4">Homotetramer.</text>
</comment>
<keyword evidence="6" id="KW-0585">Phenylalanine catabolism</keyword>
<dbReference type="OrthoDB" id="10051290at2759"/>
<gene>
    <name evidence="8" type="ORF">Lalb_Chr01g0004421</name>
</gene>
<dbReference type="GO" id="GO:0006559">
    <property type="term" value="P:L-phenylalanine catabolic process"/>
    <property type="evidence" value="ECO:0007669"/>
    <property type="project" value="UniProtKB-KW"/>
</dbReference>
<dbReference type="GO" id="GO:0045548">
    <property type="term" value="F:phenylalanine ammonia-lyase activity"/>
    <property type="evidence" value="ECO:0007669"/>
    <property type="project" value="UniProtKB-EC"/>
</dbReference>
<protein>
    <recommendedName>
        <fullName evidence="5">phenylalanine ammonia-lyase</fullName>
        <ecNumber evidence="5">4.3.1.24</ecNumber>
    </recommendedName>
</protein>
<proteinExistence type="inferred from homology"/>
<dbReference type="PANTHER" id="PTHR10362">
    <property type="entry name" value="HISTIDINE AMMONIA-LYASE"/>
    <property type="match status" value="1"/>
</dbReference>
<evidence type="ECO:0000256" key="5">
    <source>
        <dbReference type="ARBA" id="ARBA00012139"/>
    </source>
</evidence>
<dbReference type="EMBL" id="WOCE01000001">
    <property type="protein sequence ID" value="KAE9620567.1"/>
    <property type="molecule type" value="Genomic_DNA"/>
</dbReference>
<comment type="caution">
    <text evidence="8">The sequence shown here is derived from an EMBL/GenBank/DDBJ whole genome shotgun (WGS) entry which is preliminary data.</text>
</comment>
<dbReference type="InterPro" id="IPR024083">
    <property type="entry name" value="Fumarase/histidase_N"/>
</dbReference>
<evidence type="ECO:0000256" key="6">
    <source>
        <dbReference type="ARBA" id="ARBA00023232"/>
    </source>
</evidence>
<evidence type="ECO:0000256" key="4">
    <source>
        <dbReference type="ARBA" id="ARBA00011881"/>
    </source>
</evidence>
<dbReference type="EC" id="4.3.1.24" evidence="5"/>
<comment type="function">
    <text evidence="1">This is a key enzyme of plant metabolism catalyzing the first reaction in the biosynthesis from L-phenylalanine of a wide variety of natural products based on the phenylpropane skeleton.</text>
</comment>
<keyword evidence="9" id="KW-1185">Reference proteome</keyword>
<dbReference type="InterPro" id="IPR008948">
    <property type="entry name" value="L-Aspartase-like"/>
</dbReference>
<keyword evidence="8" id="KW-0456">Lyase</keyword>
<dbReference type="AlphaFoldDB" id="A0A6A4R3D9"/>
<dbReference type="GO" id="GO:0005737">
    <property type="term" value="C:cytoplasm"/>
    <property type="evidence" value="ECO:0007669"/>
    <property type="project" value="UniProtKB-SubCell"/>
</dbReference>
<reference evidence="9" key="1">
    <citation type="journal article" date="2020" name="Nat. Commun.">
        <title>Genome sequence of the cluster root forming white lupin.</title>
        <authorList>
            <person name="Hufnagel B."/>
            <person name="Marques A."/>
            <person name="Soriano A."/>
            <person name="Marques L."/>
            <person name="Divol F."/>
            <person name="Doumas P."/>
            <person name="Sallet E."/>
            <person name="Mancinotti D."/>
            <person name="Carrere S."/>
            <person name="Marande W."/>
            <person name="Arribat S."/>
            <person name="Keller J."/>
            <person name="Huneau C."/>
            <person name="Blein T."/>
            <person name="Aime D."/>
            <person name="Laguerre M."/>
            <person name="Taylor J."/>
            <person name="Schubert V."/>
            <person name="Nelson M."/>
            <person name="Geu-Flores F."/>
            <person name="Crespi M."/>
            <person name="Gallardo-Guerrero K."/>
            <person name="Delaux P.-M."/>
            <person name="Salse J."/>
            <person name="Berges H."/>
            <person name="Guyot R."/>
            <person name="Gouzy J."/>
            <person name="Peret B."/>
        </authorList>
    </citation>
    <scope>NUCLEOTIDE SEQUENCE [LARGE SCALE GENOMIC DNA]</scope>
    <source>
        <strain evidence="9">cv. Amiga</strain>
    </source>
</reference>
<dbReference type="Proteomes" id="UP000447434">
    <property type="component" value="Chromosome 1"/>
</dbReference>
<dbReference type="InterPro" id="IPR001106">
    <property type="entry name" value="Aromatic_Lyase"/>
</dbReference>
<dbReference type="SUPFAM" id="SSF48557">
    <property type="entry name" value="L-aspartase-like"/>
    <property type="match status" value="1"/>
</dbReference>
<dbReference type="Pfam" id="PF00221">
    <property type="entry name" value="Lyase_aromatic"/>
    <property type="match status" value="1"/>
</dbReference>
<evidence type="ECO:0000313" key="9">
    <source>
        <dbReference type="Proteomes" id="UP000447434"/>
    </source>
</evidence>
<evidence type="ECO:0000256" key="1">
    <source>
        <dbReference type="ARBA" id="ARBA00002235"/>
    </source>
</evidence>
<evidence type="ECO:0000313" key="8">
    <source>
        <dbReference type="EMBL" id="KAE9620567.1"/>
    </source>
</evidence>
<dbReference type="Gene3D" id="1.10.275.10">
    <property type="entry name" value="Fumarase/aspartase (N-terminal domain)"/>
    <property type="match status" value="1"/>
</dbReference>
<sequence>MMLRYDNGNVNGSVSVDPLMWGVAAESMKGSHVEEVKEMVREYRKGVVRVGGITLTVGQVAAVAERRVKVELNEEVKVRVKESSEWVMESVKKGTDSYGVTTGFGATSHRRTTQGVALQAELIRYTISPITSTDSY</sequence>